<feature type="transmembrane region" description="Helical" evidence="2">
    <location>
        <begin position="62"/>
        <end position="81"/>
    </location>
</feature>
<evidence type="ECO:0000313" key="3">
    <source>
        <dbReference type="EMBL" id="OKY24087.1"/>
    </source>
</evidence>
<proteinExistence type="predicted"/>
<sequence>MSAELLFGSQQPVESGIHSHTATQPHGHTAALHHSRIAAFLPECVKQVQFYKNIPHELVSDFSVLLMGISPAAAIAVIAVISPGSV</sequence>
<feature type="region of interest" description="Disordered" evidence="1">
    <location>
        <begin position="1"/>
        <end position="28"/>
    </location>
</feature>
<organism evidence="3 4">
    <name type="scientific">Corynebacterium diphtheriae bv. gravis</name>
    <dbReference type="NCBI Taxonomy" id="1720349"/>
    <lineage>
        <taxon>Bacteria</taxon>
        <taxon>Bacillati</taxon>
        <taxon>Actinomycetota</taxon>
        <taxon>Actinomycetes</taxon>
        <taxon>Mycobacteriales</taxon>
        <taxon>Corynebacteriaceae</taxon>
        <taxon>Corynebacterium</taxon>
    </lineage>
</organism>
<dbReference type="AlphaFoldDB" id="A0AAX0J3S2"/>
<keyword evidence="2" id="KW-1133">Transmembrane helix</keyword>
<dbReference type="EMBL" id="LJXR01000001">
    <property type="protein sequence ID" value="OKY24087.1"/>
    <property type="molecule type" value="Genomic_DNA"/>
</dbReference>
<keyword evidence="2" id="KW-0812">Transmembrane</keyword>
<feature type="compositionally biased region" description="Polar residues" evidence="1">
    <location>
        <begin position="8"/>
        <end position="26"/>
    </location>
</feature>
<gene>
    <name evidence="3" type="ORF">AOT42_01425</name>
</gene>
<evidence type="ECO:0000256" key="2">
    <source>
        <dbReference type="SAM" id="Phobius"/>
    </source>
</evidence>
<comment type="caution">
    <text evidence="3">The sequence shown here is derived from an EMBL/GenBank/DDBJ whole genome shotgun (WGS) entry which is preliminary data.</text>
</comment>
<name>A0AAX0J3S2_CORDP</name>
<keyword evidence="2" id="KW-0472">Membrane</keyword>
<dbReference type="Proteomes" id="UP000186159">
    <property type="component" value="Unassembled WGS sequence"/>
</dbReference>
<protein>
    <submittedName>
        <fullName evidence="3">Uncharacterized protein</fullName>
    </submittedName>
</protein>
<evidence type="ECO:0000313" key="4">
    <source>
        <dbReference type="Proteomes" id="UP000186159"/>
    </source>
</evidence>
<evidence type="ECO:0000256" key="1">
    <source>
        <dbReference type="SAM" id="MobiDB-lite"/>
    </source>
</evidence>
<reference evidence="3 4" key="1">
    <citation type="submission" date="2015-09" db="EMBL/GenBank/DDBJ databases">
        <title>Genome sequencing of Corynebacterium diphtheriae Bv. Gravis strain DSM 44123.</title>
        <authorList>
            <person name="Sangal V."/>
            <person name="Burkovski A."/>
        </authorList>
    </citation>
    <scope>NUCLEOTIDE SEQUENCE [LARGE SCALE GENOMIC DNA]</scope>
    <source>
        <strain evidence="3 4">DSM 44123</strain>
    </source>
</reference>
<accession>A0AAX0J3S2</accession>